<dbReference type="InterPro" id="IPR051784">
    <property type="entry name" value="Nod_factor_ABC_transporter"/>
</dbReference>
<feature type="transmembrane region" description="Helical" evidence="5">
    <location>
        <begin position="141"/>
        <end position="165"/>
    </location>
</feature>
<proteinExistence type="inferred from homology"/>
<comment type="caution">
    <text evidence="7">The sequence shown here is derived from an EMBL/GenBank/DDBJ whole genome shotgun (WGS) entry which is preliminary data.</text>
</comment>
<evidence type="ECO:0000256" key="3">
    <source>
        <dbReference type="ARBA" id="ARBA00022989"/>
    </source>
</evidence>
<dbReference type="Pfam" id="PF01061">
    <property type="entry name" value="ABC2_membrane"/>
    <property type="match status" value="1"/>
</dbReference>
<dbReference type="InterPro" id="IPR022403">
    <property type="entry name" value="Alc_ABC_transptr_permease"/>
</dbReference>
<protein>
    <recommendedName>
        <fullName evidence="5">Transport permease protein</fullName>
    </recommendedName>
</protein>
<evidence type="ECO:0000256" key="4">
    <source>
        <dbReference type="ARBA" id="ARBA00023136"/>
    </source>
</evidence>
<dbReference type="GO" id="GO:0043190">
    <property type="term" value="C:ATP-binding cassette (ABC) transporter complex"/>
    <property type="evidence" value="ECO:0007669"/>
    <property type="project" value="InterPro"/>
</dbReference>
<name>A0A512ND91_9HYPH</name>
<gene>
    <name evidence="7" type="ORF">RSO01_40820</name>
</gene>
<feature type="transmembrane region" description="Helical" evidence="5">
    <location>
        <begin position="177"/>
        <end position="196"/>
    </location>
</feature>
<evidence type="ECO:0000313" key="8">
    <source>
        <dbReference type="Proteomes" id="UP000321058"/>
    </source>
</evidence>
<comment type="similarity">
    <text evidence="5">Belongs to the ABC-2 integral membrane protein family.</text>
</comment>
<accession>A0A512ND91</accession>
<evidence type="ECO:0000259" key="6">
    <source>
        <dbReference type="PROSITE" id="PS51012"/>
    </source>
</evidence>
<feature type="transmembrane region" description="Helical" evidence="5">
    <location>
        <begin position="232"/>
        <end position="251"/>
    </location>
</feature>
<feature type="transmembrane region" description="Helical" evidence="5">
    <location>
        <begin position="66"/>
        <end position="85"/>
    </location>
</feature>
<evidence type="ECO:0000313" key="7">
    <source>
        <dbReference type="EMBL" id="GEP56916.1"/>
    </source>
</evidence>
<dbReference type="AlphaFoldDB" id="A0A512ND91"/>
<keyword evidence="8" id="KW-1185">Reference proteome</keyword>
<feature type="transmembrane region" description="Helical" evidence="5">
    <location>
        <begin position="106"/>
        <end position="135"/>
    </location>
</feature>
<dbReference type="PRINTS" id="PR00164">
    <property type="entry name" value="ABC2TRNSPORT"/>
</dbReference>
<dbReference type="GO" id="GO:0140359">
    <property type="term" value="F:ABC-type transporter activity"/>
    <property type="evidence" value="ECO:0007669"/>
    <property type="project" value="InterPro"/>
</dbReference>
<evidence type="ECO:0000256" key="1">
    <source>
        <dbReference type="ARBA" id="ARBA00004141"/>
    </source>
</evidence>
<comment type="subcellular location">
    <subcellularLocation>
        <location evidence="5">Cell inner membrane</location>
        <topology evidence="5">Multi-pass membrane protein</topology>
    </subcellularLocation>
    <subcellularLocation>
        <location evidence="1">Membrane</location>
        <topology evidence="1">Multi-pass membrane protein</topology>
    </subcellularLocation>
</comment>
<dbReference type="InterPro" id="IPR013525">
    <property type="entry name" value="ABC2_TM"/>
</dbReference>
<dbReference type="RefSeq" id="WP_147151295.1">
    <property type="nucleotide sequence ID" value="NZ_BKAJ01000072.1"/>
</dbReference>
<evidence type="ECO:0000256" key="5">
    <source>
        <dbReference type="RuleBase" id="RU361157"/>
    </source>
</evidence>
<dbReference type="PROSITE" id="PS51012">
    <property type="entry name" value="ABC_TM2"/>
    <property type="match status" value="1"/>
</dbReference>
<keyword evidence="3 5" id="KW-1133">Transmembrane helix</keyword>
<dbReference type="NCBIfam" id="TIGR03861">
    <property type="entry name" value="phenyl_ABC_PedC"/>
    <property type="match status" value="1"/>
</dbReference>
<dbReference type="InterPro" id="IPR000412">
    <property type="entry name" value="ABC_2_transport"/>
</dbReference>
<feature type="domain" description="ABC transmembrane type-2" evidence="6">
    <location>
        <begin position="25"/>
        <end position="256"/>
    </location>
</feature>
<dbReference type="EMBL" id="BKAJ01000072">
    <property type="protein sequence ID" value="GEP56916.1"/>
    <property type="molecule type" value="Genomic_DNA"/>
</dbReference>
<organism evidence="7 8">
    <name type="scientific">Reyranella soli</name>
    <dbReference type="NCBI Taxonomy" id="1230389"/>
    <lineage>
        <taxon>Bacteria</taxon>
        <taxon>Pseudomonadati</taxon>
        <taxon>Pseudomonadota</taxon>
        <taxon>Alphaproteobacteria</taxon>
        <taxon>Hyphomicrobiales</taxon>
        <taxon>Reyranellaceae</taxon>
        <taxon>Reyranella</taxon>
    </lineage>
</organism>
<keyword evidence="2 5" id="KW-0812">Transmembrane</keyword>
<dbReference type="Proteomes" id="UP000321058">
    <property type="component" value="Unassembled WGS sequence"/>
</dbReference>
<dbReference type="InterPro" id="IPR047817">
    <property type="entry name" value="ABC2_TM_bact-type"/>
</dbReference>
<dbReference type="PANTHER" id="PTHR43229">
    <property type="entry name" value="NODULATION PROTEIN J"/>
    <property type="match status" value="1"/>
</dbReference>
<dbReference type="PANTHER" id="PTHR43229:SF2">
    <property type="entry name" value="NODULATION PROTEIN J"/>
    <property type="match status" value="1"/>
</dbReference>
<sequence length="265" mass="29126">MTAKALRCFVGIVEREFLRFLRQRSRFFASLVRPLVWLVIFGTGLRTMVDLSGTPPYGPGVAYEDYIVPGLVGLVLLFNGMQIALSMVFDREMGSMKVLLVSPQPLWYLLTCRLVAGVIVALPQVYAFLACAWLWGVRPPLSGYLYALPAVILAGLMLGALGLLLSSLVEQLENFAGVMNFVIFPVFFGSTALYPLSRLSDANAVLAEVARLNPFSHAVELVRFALYGRLDITALVATVVMTVVAMALAVWRYDSGRILRRSLAA</sequence>
<evidence type="ECO:0000256" key="2">
    <source>
        <dbReference type="ARBA" id="ARBA00022692"/>
    </source>
</evidence>
<dbReference type="PIRSF" id="PIRSF006648">
    <property type="entry name" value="DrrB"/>
    <property type="match status" value="1"/>
</dbReference>
<keyword evidence="5" id="KW-0813">Transport</keyword>
<keyword evidence="5" id="KW-1003">Cell membrane</keyword>
<dbReference type="OrthoDB" id="9255971at2"/>
<keyword evidence="4 5" id="KW-0472">Membrane</keyword>
<reference evidence="7 8" key="1">
    <citation type="submission" date="2019-07" db="EMBL/GenBank/DDBJ databases">
        <title>Whole genome shotgun sequence of Reyranella soli NBRC 108950.</title>
        <authorList>
            <person name="Hosoyama A."/>
            <person name="Uohara A."/>
            <person name="Ohji S."/>
            <person name="Ichikawa N."/>
        </authorList>
    </citation>
    <scope>NUCLEOTIDE SEQUENCE [LARGE SCALE GENOMIC DNA]</scope>
    <source>
        <strain evidence="7 8">NBRC 108950</strain>
    </source>
</reference>
<feature type="transmembrane region" description="Helical" evidence="5">
    <location>
        <begin position="27"/>
        <end position="46"/>
    </location>
</feature>